<dbReference type="InterPro" id="IPR011545">
    <property type="entry name" value="DEAD/DEAH_box_helicase_dom"/>
</dbReference>
<dbReference type="Pfam" id="PF00270">
    <property type="entry name" value="DEAD"/>
    <property type="match status" value="1"/>
</dbReference>
<keyword evidence="3" id="KW-0540">Nuclease</keyword>
<dbReference type="GO" id="GO:0005524">
    <property type="term" value="F:ATP binding"/>
    <property type="evidence" value="ECO:0007669"/>
    <property type="project" value="UniProtKB-KW"/>
</dbReference>
<keyword evidence="4" id="KW-0479">Metal-binding</keyword>
<evidence type="ECO:0000256" key="5">
    <source>
        <dbReference type="ARBA" id="ARBA00022741"/>
    </source>
</evidence>
<dbReference type="InterPro" id="IPR006483">
    <property type="entry name" value="CRISPR-assoc_Cas3_HD"/>
</dbReference>
<dbReference type="PANTHER" id="PTHR47959:SF16">
    <property type="entry name" value="CRISPR-ASSOCIATED NUCLEASE_HELICASE CAS3-RELATED"/>
    <property type="match status" value="1"/>
</dbReference>
<dbReference type="InterPro" id="IPR038257">
    <property type="entry name" value="CRISPR-assoc_Cas3_HD_sf"/>
</dbReference>
<keyword evidence="5" id="KW-0547">Nucleotide-binding</keyword>
<sequence length="797" mass="92863">MKLIGKYYKEKKLYQSLYGHAYDSLAFLKDYLHKEFCVIKTFCKRWQIKEDDLIKSLFLTILLHDMGKLTKTFQKNILAGKHTFYMPHPLASLPILIAFQNHFPKLLEDVDPSYLEITAILSHHTQAYSGLYSTTDCKPDFETESVNNFIKAAICIYDKLEFGNYFKREFTEIKINCLNRKSDELKNGVDCLKEINGNKTAIKAIFSFIFSLLKMSDILASINFVEKVKNENVKEGFIFDELYDPNNQIVFSGITNKMGTWHRKSKRSFQENIYNNPKPFTMLFAPCGRGKTDAALYWATELIEKSEANRIIFALPTQVTCNAMFNTLSNNDYFGEKKVGLYHSRSALELSERKKEEHEEVEDHLSFVKDETFKGEVFFYPVTVTTVDHLLYAFIHGYSKADFSLGNIQTSVIIFDEIHYYDDMMLSNLKQLFGILREMRIPHFLMSGTFPEFLQSEINKAKEYHLEEDNEGLGFKPFEIIKKEEKSIITNDVLDKEVGDKLIAGYKKGLKQFIILNTIQSAQLTYIQLKEHFKEVGINKPNMILLHSRFIYSDRRDIEKKILRQAKAEKEIQENNIPFILVATQVIEVSLDISSHRLFTECAPVDAVGQRGGRLNRGGQNAGENRMILFKTSNAKPYDERLLENSWTAIPKGIVSYLDFKKACDDVYNGRCISLSDFDVFFKECTLFGRSPKEIRWNEDEGKGFKTRKKDYQTIDVYPIHFFYSYGDELFKMNNEVIKVPAWWYWYDKKEKKDLFCEHVFDDKTYLLCKLPYNNEVGLSTLNTAYVNIEQNYPQIL</sequence>
<comment type="similarity">
    <text evidence="2">In the central section; belongs to the CRISPR-associated helicase Cas3 family.</text>
</comment>
<dbReference type="OrthoDB" id="9810236at2"/>
<dbReference type="PROSITE" id="PS51643">
    <property type="entry name" value="HD_CAS3"/>
    <property type="match status" value="1"/>
</dbReference>
<dbReference type="GO" id="GO:0016787">
    <property type="term" value="F:hydrolase activity"/>
    <property type="evidence" value="ECO:0007669"/>
    <property type="project" value="UniProtKB-KW"/>
</dbReference>
<feature type="domain" description="HD Cas3-type" evidence="10">
    <location>
        <begin position="10"/>
        <end position="219"/>
    </location>
</feature>
<keyword evidence="7" id="KW-0347">Helicase</keyword>
<evidence type="ECO:0000256" key="8">
    <source>
        <dbReference type="ARBA" id="ARBA00022840"/>
    </source>
</evidence>
<accession>I3IP74</accession>
<organism evidence="11 12">
    <name type="scientific">Candidatus Jettenia caeni</name>
    <dbReference type="NCBI Taxonomy" id="247490"/>
    <lineage>
        <taxon>Bacteria</taxon>
        <taxon>Pseudomonadati</taxon>
        <taxon>Planctomycetota</taxon>
        <taxon>Candidatus Brocadiia</taxon>
        <taxon>Candidatus Brocadiales</taxon>
        <taxon>Candidatus Brocadiaceae</taxon>
        <taxon>Candidatus Jettenia</taxon>
    </lineage>
</organism>
<dbReference type="GO" id="GO:0003676">
    <property type="term" value="F:nucleic acid binding"/>
    <property type="evidence" value="ECO:0007669"/>
    <property type="project" value="InterPro"/>
</dbReference>
<dbReference type="STRING" id="247490.KSU1_D0210"/>
<dbReference type="Pfam" id="PF18019">
    <property type="entry name" value="Cas3_HD"/>
    <property type="match status" value="1"/>
</dbReference>
<dbReference type="eggNOG" id="COG1203">
    <property type="taxonomic scope" value="Bacteria"/>
</dbReference>
<evidence type="ECO:0000313" key="12">
    <source>
        <dbReference type="Proteomes" id="UP000002985"/>
    </source>
</evidence>
<evidence type="ECO:0000256" key="2">
    <source>
        <dbReference type="ARBA" id="ARBA00009046"/>
    </source>
</evidence>
<dbReference type="InterPro" id="IPR006474">
    <property type="entry name" value="Helicase_Cas3_CRISPR-ass_core"/>
</dbReference>
<dbReference type="GO" id="GO:0004518">
    <property type="term" value="F:nuclease activity"/>
    <property type="evidence" value="ECO:0007669"/>
    <property type="project" value="UniProtKB-KW"/>
</dbReference>
<keyword evidence="8" id="KW-0067">ATP-binding</keyword>
<dbReference type="InterPro" id="IPR050079">
    <property type="entry name" value="DEAD_box_RNA_helicase"/>
</dbReference>
<evidence type="ECO:0000256" key="6">
    <source>
        <dbReference type="ARBA" id="ARBA00022801"/>
    </source>
</evidence>
<comment type="similarity">
    <text evidence="1">In the N-terminal section; belongs to the CRISPR-associated nuclease Cas3-HD family.</text>
</comment>
<dbReference type="Gene3D" id="1.10.3210.30">
    <property type="match status" value="1"/>
</dbReference>
<evidence type="ECO:0000256" key="4">
    <source>
        <dbReference type="ARBA" id="ARBA00022723"/>
    </source>
</evidence>
<dbReference type="GO" id="GO:0005829">
    <property type="term" value="C:cytosol"/>
    <property type="evidence" value="ECO:0007669"/>
    <property type="project" value="TreeGrafter"/>
</dbReference>
<proteinExistence type="inferred from homology"/>
<dbReference type="GO" id="GO:0003724">
    <property type="term" value="F:RNA helicase activity"/>
    <property type="evidence" value="ECO:0007669"/>
    <property type="project" value="TreeGrafter"/>
</dbReference>
<dbReference type="Gene3D" id="3.40.50.300">
    <property type="entry name" value="P-loop containing nucleotide triphosphate hydrolases"/>
    <property type="match status" value="2"/>
</dbReference>
<evidence type="ECO:0000256" key="3">
    <source>
        <dbReference type="ARBA" id="ARBA00022722"/>
    </source>
</evidence>
<comment type="caution">
    <text evidence="11">The sequence shown here is derived from an EMBL/GenBank/DDBJ whole genome shotgun (WGS) entry which is preliminary data.</text>
</comment>
<dbReference type="GO" id="GO:0046872">
    <property type="term" value="F:metal ion binding"/>
    <property type="evidence" value="ECO:0007669"/>
    <property type="project" value="UniProtKB-KW"/>
</dbReference>
<dbReference type="InterPro" id="IPR027417">
    <property type="entry name" value="P-loop_NTPase"/>
</dbReference>
<dbReference type="EMBL" id="BAFH01000004">
    <property type="protein sequence ID" value="GAB63519.1"/>
    <property type="molecule type" value="Genomic_DNA"/>
</dbReference>
<dbReference type="InterPro" id="IPR054712">
    <property type="entry name" value="Cas3-like_dom"/>
</dbReference>
<gene>
    <name evidence="11" type="ORF">KSU1_D0210</name>
</gene>
<protein>
    <submittedName>
        <fullName evidence="11">CRISPR-associated protein</fullName>
    </submittedName>
</protein>
<dbReference type="Proteomes" id="UP000002985">
    <property type="component" value="Unassembled WGS sequence"/>
</dbReference>
<dbReference type="CDD" id="cd09641">
    <property type="entry name" value="Cas3''_I"/>
    <property type="match status" value="1"/>
</dbReference>
<keyword evidence="12" id="KW-1185">Reference proteome</keyword>
<evidence type="ECO:0000256" key="7">
    <source>
        <dbReference type="ARBA" id="ARBA00022806"/>
    </source>
</evidence>
<dbReference type="GO" id="GO:0051607">
    <property type="term" value="P:defense response to virus"/>
    <property type="evidence" value="ECO:0007669"/>
    <property type="project" value="UniProtKB-KW"/>
</dbReference>
<dbReference type="NCBIfam" id="TIGR01587">
    <property type="entry name" value="cas3_core"/>
    <property type="match status" value="1"/>
</dbReference>
<dbReference type="SUPFAM" id="SSF52540">
    <property type="entry name" value="P-loop containing nucleoside triphosphate hydrolases"/>
    <property type="match status" value="1"/>
</dbReference>
<keyword evidence="6" id="KW-0378">Hydrolase</keyword>
<keyword evidence="9" id="KW-0051">Antiviral defense</keyword>
<dbReference type="Pfam" id="PF22590">
    <property type="entry name" value="Cas3-like_C_2"/>
    <property type="match status" value="1"/>
</dbReference>
<name>I3IP74_9BACT</name>
<evidence type="ECO:0000256" key="1">
    <source>
        <dbReference type="ARBA" id="ARBA00006847"/>
    </source>
</evidence>
<dbReference type="AlphaFoldDB" id="I3IP74"/>
<evidence type="ECO:0000259" key="10">
    <source>
        <dbReference type="PROSITE" id="PS51643"/>
    </source>
</evidence>
<dbReference type="PANTHER" id="PTHR47959">
    <property type="entry name" value="ATP-DEPENDENT RNA HELICASE RHLE-RELATED"/>
    <property type="match status" value="1"/>
</dbReference>
<dbReference type="SMART" id="SM00487">
    <property type="entry name" value="DEXDc"/>
    <property type="match status" value="1"/>
</dbReference>
<dbReference type="InterPro" id="IPR014001">
    <property type="entry name" value="Helicase_ATP-bd"/>
</dbReference>
<reference evidence="11 12" key="1">
    <citation type="journal article" date="2012" name="FEBS Lett.">
        <title>Anammox organism KSU-1 expresses a NirK-type copper-containing nitrite reductase instead of a NirS-type with cytochrome cd1.</title>
        <authorList>
            <person name="Hira D."/>
            <person name="Toh H."/>
            <person name="Migita C.T."/>
            <person name="Okubo H."/>
            <person name="Nishiyama T."/>
            <person name="Hattori M."/>
            <person name="Furukawa K."/>
            <person name="Fujii T."/>
        </authorList>
    </citation>
    <scope>NUCLEOTIDE SEQUENCE [LARGE SCALE GENOMIC DNA]</scope>
</reference>
<dbReference type="NCBIfam" id="TIGR01596">
    <property type="entry name" value="cas3_HD"/>
    <property type="match status" value="1"/>
</dbReference>
<evidence type="ECO:0000256" key="9">
    <source>
        <dbReference type="ARBA" id="ARBA00023118"/>
    </source>
</evidence>
<evidence type="ECO:0000313" key="11">
    <source>
        <dbReference type="EMBL" id="GAB63519.1"/>
    </source>
</evidence>